<evidence type="ECO:0000313" key="4">
    <source>
        <dbReference type="Proteomes" id="UP000799118"/>
    </source>
</evidence>
<evidence type="ECO:0000256" key="2">
    <source>
        <dbReference type="SAM" id="SignalP"/>
    </source>
</evidence>
<keyword evidence="2" id="KW-0732">Signal</keyword>
<proteinExistence type="predicted"/>
<name>A0A6A4HDH2_9AGAR</name>
<evidence type="ECO:0000256" key="1">
    <source>
        <dbReference type="SAM" id="MobiDB-lite"/>
    </source>
</evidence>
<dbReference type="AlphaFoldDB" id="A0A6A4HDH2"/>
<evidence type="ECO:0000313" key="3">
    <source>
        <dbReference type="EMBL" id="KAE9395287.1"/>
    </source>
</evidence>
<reference evidence="3" key="1">
    <citation type="journal article" date="2019" name="Environ. Microbiol.">
        <title>Fungal ecological strategies reflected in gene transcription - a case study of two litter decomposers.</title>
        <authorList>
            <person name="Barbi F."/>
            <person name="Kohler A."/>
            <person name="Barry K."/>
            <person name="Baskaran P."/>
            <person name="Daum C."/>
            <person name="Fauchery L."/>
            <person name="Ihrmark K."/>
            <person name="Kuo A."/>
            <person name="LaButti K."/>
            <person name="Lipzen A."/>
            <person name="Morin E."/>
            <person name="Grigoriev I.V."/>
            <person name="Henrissat B."/>
            <person name="Lindahl B."/>
            <person name="Martin F."/>
        </authorList>
    </citation>
    <scope>NUCLEOTIDE SEQUENCE</scope>
    <source>
        <strain evidence="3">JB14</strain>
    </source>
</reference>
<feature type="chain" id="PRO_5025510992" evidence="2">
    <location>
        <begin position="27"/>
        <end position="277"/>
    </location>
</feature>
<gene>
    <name evidence="3" type="ORF">BT96DRAFT_997787</name>
</gene>
<sequence length="277" mass="30684">MKILGGIPALLLAIVALAQCIQHVSAQTICRAQINNGEGLLLRKGGSELCKNKKNVRDVDLYTWPGNDKPKCDEVARYPRSQAAKGSQSTTGDPVGCDHVFELNFLSTYINSEICALFDNNNNFDTDAKKIDALKQVIGTINGKTNMRQFSKRLEDSTKTPNVVGFLANGQLSVKARNEATSGAFVALNMYLTRTKTDTMKIAKSLDFRMANAYSYCSHRPEKKPTPSQFEADWTKFLSLMSAEAEIAKKSLPSTCKPKTRRSAKFGQRNDQGEWED</sequence>
<dbReference type="EMBL" id="ML769534">
    <property type="protein sequence ID" value="KAE9395287.1"/>
    <property type="molecule type" value="Genomic_DNA"/>
</dbReference>
<protein>
    <submittedName>
        <fullName evidence="3">Uncharacterized protein</fullName>
    </submittedName>
</protein>
<accession>A0A6A4HDH2</accession>
<dbReference type="Proteomes" id="UP000799118">
    <property type="component" value="Unassembled WGS sequence"/>
</dbReference>
<feature type="region of interest" description="Disordered" evidence="1">
    <location>
        <begin position="251"/>
        <end position="277"/>
    </location>
</feature>
<feature type="signal peptide" evidence="2">
    <location>
        <begin position="1"/>
        <end position="26"/>
    </location>
</feature>
<keyword evidence="4" id="KW-1185">Reference proteome</keyword>
<organism evidence="3 4">
    <name type="scientific">Gymnopus androsaceus JB14</name>
    <dbReference type="NCBI Taxonomy" id="1447944"/>
    <lineage>
        <taxon>Eukaryota</taxon>
        <taxon>Fungi</taxon>
        <taxon>Dikarya</taxon>
        <taxon>Basidiomycota</taxon>
        <taxon>Agaricomycotina</taxon>
        <taxon>Agaricomycetes</taxon>
        <taxon>Agaricomycetidae</taxon>
        <taxon>Agaricales</taxon>
        <taxon>Marasmiineae</taxon>
        <taxon>Omphalotaceae</taxon>
        <taxon>Gymnopus</taxon>
    </lineage>
</organism>